<dbReference type="Pfam" id="PF00849">
    <property type="entry name" value="PseudoU_synth_2"/>
    <property type="match status" value="1"/>
</dbReference>
<proteinExistence type="inferred from homology"/>
<gene>
    <name evidence="5" type="ORF">HCR_14440</name>
</gene>
<protein>
    <recommendedName>
        <fullName evidence="2">RNA pseudouridylate synthase</fullName>
    </recommendedName>
    <alternativeName>
        <fullName evidence="3">RNA-uridine isomerase</fullName>
    </alternativeName>
</protein>
<reference evidence="5 6" key="1">
    <citation type="submission" date="2023-03" db="EMBL/GenBank/DDBJ databases">
        <title>Description of Hydrogenimonas sp. ISO32.</title>
        <authorList>
            <person name="Mino S."/>
            <person name="Fukazawa S."/>
            <person name="Sawabe T."/>
        </authorList>
    </citation>
    <scope>NUCLEOTIDE SEQUENCE [LARGE SCALE GENOMIC DNA]</scope>
    <source>
        <strain evidence="5 6">ISO32</strain>
    </source>
</reference>
<dbReference type="InterPro" id="IPR006145">
    <property type="entry name" value="PsdUridine_synth_RsuA/RluA"/>
</dbReference>
<keyword evidence="6" id="KW-1185">Reference proteome</keyword>
<evidence type="ECO:0000256" key="3">
    <source>
        <dbReference type="ARBA" id="ARBA00033164"/>
    </source>
</evidence>
<dbReference type="InterPro" id="IPR050188">
    <property type="entry name" value="RluA_PseudoU_synthase"/>
</dbReference>
<organism evidence="5 6">
    <name type="scientific">Hydrogenimonas cancrithermarum</name>
    <dbReference type="NCBI Taxonomy" id="2993563"/>
    <lineage>
        <taxon>Bacteria</taxon>
        <taxon>Pseudomonadati</taxon>
        <taxon>Campylobacterota</taxon>
        <taxon>Epsilonproteobacteria</taxon>
        <taxon>Campylobacterales</taxon>
        <taxon>Hydrogenimonadaceae</taxon>
        <taxon>Hydrogenimonas</taxon>
    </lineage>
</organism>
<dbReference type="CDD" id="cd02869">
    <property type="entry name" value="PseudoU_synth_RluA_like"/>
    <property type="match status" value="1"/>
</dbReference>
<dbReference type="PANTHER" id="PTHR21600:SF87">
    <property type="entry name" value="RNA PSEUDOURIDYLATE SYNTHASE DOMAIN-CONTAINING PROTEIN 1"/>
    <property type="match status" value="1"/>
</dbReference>
<accession>A0ABN6WYE6</accession>
<dbReference type="PROSITE" id="PS01129">
    <property type="entry name" value="PSI_RLU"/>
    <property type="match status" value="1"/>
</dbReference>
<dbReference type="Proteomes" id="UP001321445">
    <property type="component" value="Chromosome"/>
</dbReference>
<evidence type="ECO:0000256" key="1">
    <source>
        <dbReference type="ARBA" id="ARBA00010876"/>
    </source>
</evidence>
<dbReference type="InterPro" id="IPR006224">
    <property type="entry name" value="PsdUridine_synth_RluA-like_CS"/>
</dbReference>
<dbReference type="SUPFAM" id="SSF55120">
    <property type="entry name" value="Pseudouridine synthase"/>
    <property type="match status" value="1"/>
</dbReference>
<dbReference type="PANTHER" id="PTHR21600">
    <property type="entry name" value="MITOCHONDRIAL RNA PSEUDOURIDINE SYNTHASE"/>
    <property type="match status" value="1"/>
</dbReference>
<feature type="domain" description="Pseudouridine synthase RsuA/RluA-like" evidence="4">
    <location>
        <begin position="81"/>
        <end position="226"/>
    </location>
</feature>
<dbReference type="InterPro" id="IPR020103">
    <property type="entry name" value="PsdUridine_synth_cat_dom_sf"/>
</dbReference>
<dbReference type="Gene3D" id="3.30.2350.10">
    <property type="entry name" value="Pseudouridine synthase"/>
    <property type="match status" value="1"/>
</dbReference>
<evidence type="ECO:0000313" key="6">
    <source>
        <dbReference type="Proteomes" id="UP001321445"/>
    </source>
</evidence>
<name>A0ABN6WYE6_9BACT</name>
<evidence type="ECO:0000259" key="4">
    <source>
        <dbReference type="Pfam" id="PF00849"/>
    </source>
</evidence>
<evidence type="ECO:0000256" key="2">
    <source>
        <dbReference type="ARBA" id="ARBA00031870"/>
    </source>
</evidence>
<sequence length="311" mass="35791">MGFINRDYFAKEPIPAFLFLMRQLGVKQGEAQKIVATGRLVVDGEVVRHSGQRIEGQIQIKVFVPETRGERPIFTTPDFGIFDKPSGTLVHPTTHRTPYSLLDDIRHIYGEEANAIHRIDMETSGLLLVSRNKRSERSLKMMFEGRGVKKSYLAWVRGKIDKPFDVDVPLRQNNDFSTIKLKMIVHPEGKHALTHFEPIEYDSIHDATLIHAFPHTGRQHQIRVHLFHVKHPIIGDPIYGVPTEIAIKYLDKVLTDEERLYYMGAKRLLLHAQTLCFEYGGTTYHLSSRFDFESLKEMIVKSSERFNAIDI</sequence>
<evidence type="ECO:0000313" key="5">
    <source>
        <dbReference type="EMBL" id="BDY13132.1"/>
    </source>
</evidence>
<dbReference type="RefSeq" id="WP_286336103.1">
    <property type="nucleotide sequence ID" value="NZ_AP027370.1"/>
</dbReference>
<dbReference type="EMBL" id="AP027370">
    <property type="protein sequence ID" value="BDY13132.1"/>
    <property type="molecule type" value="Genomic_DNA"/>
</dbReference>
<comment type="similarity">
    <text evidence="1">Belongs to the pseudouridine synthase RluA family.</text>
</comment>